<dbReference type="Pfam" id="PF08146">
    <property type="entry name" value="BP28CT"/>
    <property type="match status" value="1"/>
</dbReference>
<accession>A0A177WQ26</accession>
<gene>
    <name evidence="10" type="ORF">BDEG_25706</name>
</gene>
<dbReference type="GO" id="GO:0030515">
    <property type="term" value="F:snoRNA binding"/>
    <property type="evidence" value="ECO:0007669"/>
    <property type="project" value="TreeGrafter"/>
</dbReference>
<dbReference type="VEuPathDB" id="FungiDB:BDEG_25706"/>
<evidence type="ECO:0000256" key="5">
    <source>
        <dbReference type="ARBA" id="ARBA00022552"/>
    </source>
</evidence>
<evidence type="ECO:0000313" key="11">
    <source>
        <dbReference type="Proteomes" id="UP000077115"/>
    </source>
</evidence>
<dbReference type="InterPro" id="IPR040191">
    <property type="entry name" value="UTP10"/>
</dbReference>
<dbReference type="SMART" id="SM01036">
    <property type="entry name" value="BP28CT"/>
    <property type="match status" value="1"/>
</dbReference>
<dbReference type="GO" id="GO:0000462">
    <property type="term" value="P:maturation of SSU-rRNA from tricistronic rRNA transcript (SSU-rRNA, 5.8S rRNA, LSU-rRNA)"/>
    <property type="evidence" value="ECO:0007669"/>
    <property type="project" value="TreeGrafter"/>
</dbReference>
<dbReference type="InterPro" id="IPR011989">
    <property type="entry name" value="ARM-like"/>
</dbReference>
<keyword evidence="6 8" id="KW-0539">Nucleus</keyword>
<evidence type="ECO:0000256" key="2">
    <source>
        <dbReference type="ARBA" id="ARBA00010559"/>
    </source>
</evidence>
<evidence type="ECO:0000256" key="1">
    <source>
        <dbReference type="ARBA" id="ARBA00004604"/>
    </source>
</evidence>
<comment type="subunit">
    <text evidence="8">Component of the ribosomal small subunit (SSU) processome.</text>
</comment>
<evidence type="ECO:0000256" key="7">
    <source>
        <dbReference type="ARBA" id="ARBA00023274"/>
    </source>
</evidence>
<dbReference type="InterPro" id="IPR012954">
    <property type="entry name" value="BP28_C_dom"/>
</dbReference>
<dbReference type="GO" id="GO:0034455">
    <property type="term" value="C:t-UTP complex"/>
    <property type="evidence" value="ECO:0007669"/>
    <property type="project" value="TreeGrafter"/>
</dbReference>
<dbReference type="STRING" id="403673.A0A177WQ26"/>
<dbReference type="Proteomes" id="UP000077115">
    <property type="component" value="Unassembled WGS sequence"/>
</dbReference>
<comment type="function">
    <text evidence="8">Involved in nucleolar processing of pre-18S ribosomal RNA.</text>
</comment>
<dbReference type="GO" id="GO:0032040">
    <property type="term" value="C:small-subunit processome"/>
    <property type="evidence" value="ECO:0007669"/>
    <property type="project" value="TreeGrafter"/>
</dbReference>
<dbReference type="Pfam" id="PF12397">
    <property type="entry name" value="U3snoRNP10"/>
    <property type="match status" value="1"/>
</dbReference>
<evidence type="ECO:0000256" key="6">
    <source>
        <dbReference type="ARBA" id="ARBA00023242"/>
    </source>
</evidence>
<dbReference type="InterPro" id="IPR016024">
    <property type="entry name" value="ARM-type_fold"/>
</dbReference>
<dbReference type="Pfam" id="PF23243">
    <property type="entry name" value="HEAT_HEATR1"/>
    <property type="match status" value="1"/>
</dbReference>
<evidence type="ECO:0000256" key="3">
    <source>
        <dbReference type="ARBA" id="ARBA00015399"/>
    </source>
</evidence>
<dbReference type="Gene3D" id="1.25.10.10">
    <property type="entry name" value="Leucine-rich Repeat Variant"/>
    <property type="match status" value="2"/>
</dbReference>
<dbReference type="FunFam" id="1.25.10.10:FF:001501">
    <property type="entry name" value="U3 small nucleolar RNA-associated protein 10"/>
    <property type="match status" value="1"/>
</dbReference>
<dbReference type="eggNOG" id="KOG1837">
    <property type="taxonomic scope" value="Eukaryota"/>
</dbReference>
<dbReference type="OrthoDB" id="31183at2759"/>
<comment type="similarity">
    <text evidence="2 8">Belongs to the HEATR1/UTP10 family.</text>
</comment>
<evidence type="ECO:0000256" key="4">
    <source>
        <dbReference type="ARBA" id="ARBA00022517"/>
    </source>
</evidence>
<feature type="domain" description="BP28 C-terminal" evidence="9">
    <location>
        <begin position="1813"/>
        <end position="1965"/>
    </location>
</feature>
<keyword evidence="5 8" id="KW-0698">rRNA processing</keyword>
<reference evidence="10 11" key="1">
    <citation type="submission" date="2006-10" db="EMBL/GenBank/DDBJ databases">
        <title>The Genome Sequence of Batrachochytrium dendrobatidis JEL423.</title>
        <authorList>
            <consortium name="The Broad Institute Genome Sequencing Platform"/>
            <person name="Birren B."/>
            <person name="Lander E."/>
            <person name="Galagan J."/>
            <person name="Cuomo C."/>
            <person name="Devon K."/>
            <person name="Jaffe D."/>
            <person name="Butler J."/>
            <person name="Alvarez P."/>
            <person name="Gnerre S."/>
            <person name="Grabherr M."/>
            <person name="Kleber M."/>
            <person name="Mauceli E."/>
            <person name="Brockman W."/>
            <person name="Young S."/>
            <person name="LaButti K."/>
            <person name="Sykes S."/>
            <person name="DeCaprio D."/>
            <person name="Crawford M."/>
            <person name="Koehrsen M."/>
            <person name="Engels R."/>
            <person name="Montgomery P."/>
            <person name="Pearson M."/>
            <person name="Howarth C."/>
            <person name="Larson L."/>
            <person name="White J."/>
            <person name="O'Leary S."/>
            <person name="Kodira C."/>
            <person name="Zeng Q."/>
            <person name="Yandava C."/>
            <person name="Alvarado L."/>
            <person name="Longcore J."/>
            <person name="James T."/>
        </authorList>
    </citation>
    <scope>NUCLEOTIDE SEQUENCE [LARGE SCALE GENOMIC DNA]</scope>
    <source>
        <strain evidence="10 11">JEL423</strain>
    </source>
</reference>
<keyword evidence="4 8" id="KW-0690">Ribosome biogenesis</keyword>
<dbReference type="GO" id="GO:0045943">
    <property type="term" value="P:positive regulation of transcription by RNA polymerase I"/>
    <property type="evidence" value="ECO:0007669"/>
    <property type="project" value="TreeGrafter"/>
</dbReference>
<proteinExistence type="inferred from homology"/>
<dbReference type="InterPro" id="IPR056473">
    <property type="entry name" value="HEAT_Utp10/HEAT1"/>
</dbReference>
<evidence type="ECO:0000313" key="10">
    <source>
        <dbReference type="EMBL" id="OAJ42219.1"/>
    </source>
</evidence>
<reference evidence="10 11" key="2">
    <citation type="submission" date="2016-05" db="EMBL/GenBank/DDBJ databases">
        <title>Lineage-specific infection strategies underlie the spectrum of fungal disease in amphibians.</title>
        <authorList>
            <person name="Cuomo C.A."/>
            <person name="Farrer R.A."/>
            <person name="James T."/>
            <person name="Longcore J."/>
            <person name="Birren B."/>
        </authorList>
    </citation>
    <scope>NUCLEOTIDE SEQUENCE [LARGE SCALE GENOMIC DNA]</scope>
    <source>
        <strain evidence="10 11">JEL423</strain>
    </source>
</reference>
<dbReference type="InterPro" id="IPR022125">
    <property type="entry name" value="U3snoRNP10_N"/>
</dbReference>
<evidence type="ECO:0000256" key="8">
    <source>
        <dbReference type="RuleBase" id="RU367065"/>
    </source>
</evidence>
<name>A0A177WQ26_BATDL</name>
<dbReference type="SUPFAM" id="SSF48371">
    <property type="entry name" value="ARM repeat"/>
    <property type="match status" value="2"/>
</dbReference>
<dbReference type="PANTHER" id="PTHR13457">
    <property type="entry name" value="BAP28"/>
    <property type="match status" value="1"/>
</dbReference>
<evidence type="ECO:0000259" key="9">
    <source>
        <dbReference type="SMART" id="SM01036"/>
    </source>
</evidence>
<sequence length="2101" mass="232930">MPAPISSLARQLQGISAKRAPIQSRHKASLLFDGHEAADIDRDTILTVGREGLLDLIQMNPLFGAFENSLFSDSLKDQDRMLLTKPENVVLDSQIERFLRMLSPYFLRKGAFKALEWLIRRFKINEMNVDAIMECILPYHETRHFVQFVRLLAIPSNSIFLFLQDSVQKSGVQLDRNLLVDKCIREPSLLKFLFDMMAKSSADGVTNSTLTSFMACMVIQYLDSKPSINDSDLRIVLPSLLDILRTTDVDRRAAGQMILAFLSTKVCLSSNAMTGLLDAVTVDATPALLHSSILCMVTVCQNQPKLKSFPKNVYQRLIQTETFPKVIVEISNMYQAENLLEPLLKKLIQSYTPNQDDASDSPEATIFASIVSGSCLETTTLRRVLELSLQSYISSVIECDTPKIMGAGSLLRQVYEKNVAILDSIIDAEFKLCNDTGDKGKLHRAALQKLMTSFLKGTMLESVDDKGTTLYLSLHHPQPEVRLLAIEKLQSILDTDLLTNEKTSMHDIARETLSVLITDQDQTVATAALSFPNLVSYVPINELSSFAADLLASKHTETRLRAAAAQVLCKLLDKPDCPMSCCEVLLGTIWRTEKSTVAATLLASFLPALLQRIGINTAASVEFGQKFVENVNLQQQQQSEQVQETPKDQSSPHTLMNIATIKFLGDALRTSTIFRAFVIQNAVHSKFDRARLVGILALAGEIKSVSQLDKDTLTLVPFLMKNLSEIPTTTRNPVTNIIGIIDSNRIVMSGKDAQTFAIVKIVLEIIKKLSQPASWLDSEAATQSVHTCTLKGVFLAVLAVKNQAIREHLVEKFLDLVGTRNIVSFCASLWIAANNSNIGILGLTIVKKFISSSSAKAFDYQLAIPSILLALVHADHHIRSAAMDIMKVICSEYGKLSGLQLKLSQENIYGYEYFYGSKSSEVGYLTVASAARFANQICNWQHEIIADACFLKNNIHTALRRGDEAKIKYQEDVLGFLLTNICAFGIVDAQIQLVSLLENVDSPLKLKGLFPLVESNTAIVFSEMTCADLGTEKSTKEVELVTKHATLLGLLTQSYSSAAVASLFQSRSGRYLKSFCSLLSPNTFLKISDAHKQLWCTVNACALEQITDTWISSIQVEKCQVVFTALIDLIAFGDGEISAKVKIMLKPLPLTGQAILPILERIQQHLSNNLNPSTSKRVKGQAADDNGSIVAGVALLELLQFKENMTDFGILIGPLFDILAALLNADIVQTLTEVDYFKQLLLSTLELIFKVDAEKEILSVNEDSIRIDLVVQCIRLTDNPQTHNSALLLLSTIASVAPQSVLINIMQVFTFMGANILRQDDSYSFHVIQQTLQTIIPALMQHLDGDDFAGVKPIMEVFVQALPHIPEHRRLRLFTLLVQILGVDKHLGSMLALIQSNSIISSYLVAQRASDANQAISFGLNLLQEFSHHDQLKALIKISVFQQSLPNQNVQCNSPLLEPNSEIKTVRRIKLQLTNFVSQALKSKALIHSATAEVAKSSENFSDLHLKLIELLLVEIDTTSLFATEVQIRPGSSDAKFSKLYLNALQEALGLVNNLLPLAMFMHVTGELLKRKEEGICHRSLVMLRQRLVSLEGTDELDHQVFVPVLTILVSMLKTKSTKAKILENKQLVMECISSTADLVGKNIPKVITECFTALLADHCIRSENDNIASSTIVCLSSLSVVLGPRIVPFIPTLLPTVIHNGQAALASNADTRSIVVSAVFGFIVIFIETLPQFVSPYLGDLIGFVAEPRIESMTPRITQLASAISSGLARHISARIIFDPMSKQLTTALKASEFSTVSICKLLADVISNTPQPALIDCIKPLGAIMIQGFGYRCSGPGAPVAPKSLDIENILIGAFVVMMMKINENIFRPLFLKVVDWATSEMLEKNGWTIQGISTRQQLLYRLTDRLFSELKSIFVPYLAYLLENILSTLHRFTENNVLDADVWILMVSNLKSCFLYHGTNDFITSDRLQTVLKALIKQIEVVEAHDVAYKDNMLSHLVPCIGQLAVTFRSEKVWKGLTQQVLKLTRSDDANVKWTCIKVLHEMYSRLGEEMLVYFPEAIPFIAELMEDDNEDVEKSCQELCLLIQHYLGEPIQHYFSA</sequence>
<dbReference type="GO" id="GO:0030686">
    <property type="term" value="C:90S preribosome"/>
    <property type="evidence" value="ECO:0007669"/>
    <property type="project" value="TreeGrafter"/>
</dbReference>
<comment type="subcellular location">
    <subcellularLocation>
        <location evidence="1 8">Nucleus</location>
        <location evidence="1 8">Nucleolus</location>
    </subcellularLocation>
</comment>
<keyword evidence="7 8" id="KW-0687">Ribonucleoprotein</keyword>
<dbReference type="PANTHER" id="PTHR13457:SF1">
    <property type="entry name" value="HEAT REPEAT-CONTAINING PROTEIN 1"/>
    <property type="match status" value="1"/>
</dbReference>
<protein>
    <recommendedName>
        <fullName evidence="3 8">U3 small nucleolar RNA-associated protein 10</fullName>
    </recommendedName>
</protein>
<dbReference type="EMBL" id="DS022307">
    <property type="protein sequence ID" value="OAJ42219.1"/>
    <property type="molecule type" value="Genomic_DNA"/>
</dbReference>
<organism evidence="10 11">
    <name type="scientific">Batrachochytrium dendrobatidis (strain JEL423)</name>
    <dbReference type="NCBI Taxonomy" id="403673"/>
    <lineage>
        <taxon>Eukaryota</taxon>
        <taxon>Fungi</taxon>
        <taxon>Fungi incertae sedis</taxon>
        <taxon>Chytridiomycota</taxon>
        <taxon>Chytridiomycota incertae sedis</taxon>
        <taxon>Chytridiomycetes</taxon>
        <taxon>Rhizophydiales</taxon>
        <taxon>Rhizophydiales incertae sedis</taxon>
        <taxon>Batrachochytrium</taxon>
    </lineage>
</organism>